<dbReference type="InterPro" id="IPR024682">
    <property type="entry name" value="Npl4_Ub-like_dom"/>
</dbReference>
<dbReference type="Pfam" id="PF11543">
    <property type="entry name" value="UN_NPL4"/>
    <property type="match status" value="1"/>
</dbReference>
<dbReference type="GO" id="GO:0005634">
    <property type="term" value="C:nucleus"/>
    <property type="evidence" value="ECO:0007669"/>
    <property type="project" value="TreeGrafter"/>
</dbReference>
<sequence>MLVSIIRVQSPDGVKRITATKRETAAAFLKKVAKEFGFQNNGFSVYINRNKTGEITASSTKSLSLLKIQHGDLLFLFPSGLAGPSSEMETSAPPGLKACGAPSVVEDEIDQYLSKQDGKIYRSRDPQLRLTRTT</sequence>
<reference evidence="2 3" key="1">
    <citation type="journal article" date="2010" name="Nature">
        <title>The sequence and de novo assembly of the giant panda genome.</title>
        <authorList>
            <person name="Li R."/>
            <person name="Fan W."/>
            <person name="Tian G."/>
            <person name="Zhu H."/>
            <person name="He L."/>
            <person name="Cai J."/>
            <person name="Huang Q."/>
            <person name="Cai Q."/>
            <person name="Li B."/>
            <person name="Bai Y."/>
            <person name="Zhang Z."/>
            <person name="Zhang Y."/>
            <person name="Wang W."/>
            <person name="Li J."/>
            <person name="Wei F."/>
            <person name="Li H."/>
            <person name="Jian M."/>
            <person name="Li J."/>
            <person name="Zhang Z."/>
            <person name="Nielsen R."/>
            <person name="Li D."/>
            <person name="Gu W."/>
            <person name="Yang Z."/>
            <person name="Xuan Z."/>
            <person name="Ryder O.A."/>
            <person name="Leung F.C."/>
            <person name="Zhou Y."/>
            <person name="Cao J."/>
            <person name="Sun X."/>
            <person name="Fu Y."/>
            <person name="Fang X."/>
            <person name="Guo X."/>
            <person name="Wang B."/>
            <person name="Hou R."/>
            <person name="Shen F."/>
            <person name="Mu B."/>
            <person name="Ni P."/>
            <person name="Lin R."/>
            <person name="Qian W."/>
            <person name="Wang G."/>
            <person name="Yu C."/>
            <person name="Nie W."/>
            <person name="Wang J."/>
            <person name="Wu Z."/>
            <person name="Liang H."/>
            <person name="Min J."/>
            <person name="Wu Q."/>
            <person name="Cheng S."/>
            <person name="Ruan J."/>
            <person name="Wang M."/>
            <person name="Shi Z."/>
            <person name="Wen M."/>
            <person name="Liu B."/>
            <person name="Ren X."/>
            <person name="Zheng H."/>
            <person name="Dong D."/>
            <person name="Cook K."/>
            <person name="Shan G."/>
            <person name="Zhang H."/>
            <person name="Kosiol C."/>
            <person name="Xie X."/>
            <person name="Lu Z."/>
            <person name="Zheng H."/>
            <person name="Li Y."/>
            <person name="Steiner C.C."/>
            <person name="Lam T.T."/>
            <person name="Lin S."/>
            <person name="Zhang Q."/>
            <person name="Li G."/>
            <person name="Tian J."/>
            <person name="Gong T."/>
            <person name="Liu H."/>
            <person name="Zhang D."/>
            <person name="Fang L."/>
            <person name="Ye C."/>
            <person name="Zhang J."/>
            <person name="Hu W."/>
            <person name="Xu A."/>
            <person name="Ren Y."/>
            <person name="Zhang G."/>
            <person name="Bruford M.W."/>
            <person name="Li Q."/>
            <person name="Ma L."/>
            <person name="Guo Y."/>
            <person name="An N."/>
            <person name="Hu Y."/>
            <person name="Zheng Y."/>
            <person name="Shi Y."/>
            <person name="Li Z."/>
            <person name="Liu Q."/>
            <person name="Chen Y."/>
            <person name="Zhao J."/>
            <person name="Qu N."/>
            <person name="Zhao S."/>
            <person name="Tian F."/>
            <person name="Wang X."/>
            <person name="Wang H."/>
            <person name="Xu L."/>
            <person name="Liu X."/>
            <person name="Vinar T."/>
            <person name="Wang Y."/>
            <person name="Lam T.W."/>
            <person name="Yiu S.M."/>
            <person name="Liu S."/>
            <person name="Zhang H."/>
            <person name="Li D."/>
            <person name="Huang Y."/>
            <person name="Wang X."/>
            <person name="Yang G."/>
            <person name="Jiang Z."/>
            <person name="Wang J."/>
            <person name="Qin N."/>
            <person name="Li L."/>
            <person name="Li J."/>
            <person name="Bolund L."/>
            <person name="Kristiansen K."/>
            <person name="Wong G.K."/>
            <person name="Olson M."/>
            <person name="Zhang X."/>
            <person name="Li S."/>
            <person name="Yang H."/>
            <person name="Wang J."/>
            <person name="Wang J."/>
        </authorList>
    </citation>
    <scope>NUCLEOTIDE SEQUENCE [LARGE SCALE GENOMIC DNA]</scope>
</reference>
<dbReference type="GO" id="GO:0043130">
    <property type="term" value="F:ubiquitin binding"/>
    <property type="evidence" value="ECO:0007669"/>
    <property type="project" value="TreeGrafter"/>
</dbReference>
<reference evidence="2" key="3">
    <citation type="submission" date="2025-09" db="UniProtKB">
        <authorList>
            <consortium name="Ensembl"/>
        </authorList>
    </citation>
    <scope>IDENTIFICATION</scope>
</reference>
<dbReference type="SUPFAM" id="SSF54236">
    <property type="entry name" value="Ubiquitin-like"/>
    <property type="match status" value="1"/>
</dbReference>
<protein>
    <submittedName>
        <fullName evidence="2">NPL4 homolog, ubiquitin recognition factor</fullName>
    </submittedName>
</protein>
<dbReference type="AlphaFoldDB" id="A0A7N5JPF1"/>
<dbReference type="GO" id="GO:0006511">
    <property type="term" value="P:ubiquitin-dependent protein catabolic process"/>
    <property type="evidence" value="ECO:0007669"/>
    <property type="project" value="InterPro"/>
</dbReference>
<dbReference type="PANTHER" id="PTHR12710:SF0">
    <property type="entry name" value="NUCLEAR PROTEIN LOCALIZATION PROTEIN 4 HOMOLOG"/>
    <property type="match status" value="1"/>
</dbReference>
<accession>A0A7N5JPF1</accession>
<reference evidence="2" key="2">
    <citation type="submission" date="2025-08" db="UniProtKB">
        <authorList>
            <consortium name="Ensembl"/>
        </authorList>
    </citation>
    <scope>IDENTIFICATION</scope>
</reference>
<proteinExistence type="predicted"/>
<dbReference type="PANTHER" id="PTHR12710">
    <property type="entry name" value="NUCLEAR PROTEIN LOCALIZATION 4"/>
    <property type="match status" value="1"/>
</dbReference>
<dbReference type="InterPro" id="IPR016563">
    <property type="entry name" value="Npl4"/>
</dbReference>
<dbReference type="Gene3D" id="3.10.20.90">
    <property type="entry name" value="Phosphatidylinositol 3-kinase Catalytic Subunit, Chain A, domain 1"/>
    <property type="match status" value="1"/>
</dbReference>
<dbReference type="InterPro" id="IPR029071">
    <property type="entry name" value="Ubiquitin-like_domsf"/>
</dbReference>
<gene>
    <name evidence="2" type="primary">NPLOC4</name>
</gene>
<organism evidence="2 3">
    <name type="scientific">Ailuropoda melanoleuca</name>
    <name type="common">Giant panda</name>
    <dbReference type="NCBI Taxonomy" id="9646"/>
    <lineage>
        <taxon>Eukaryota</taxon>
        <taxon>Metazoa</taxon>
        <taxon>Chordata</taxon>
        <taxon>Craniata</taxon>
        <taxon>Vertebrata</taxon>
        <taxon>Euteleostomi</taxon>
        <taxon>Mammalia</taxon>
        <taxon>Eutheria</taxon>
        <taxon>Laurasiatheria</taxon>
        <taxon>Carnivora</taxon>
        <taxon>Caniformia</taxon>
        <taxon>Ursidae</taxon>
        <taxon>Ailuropoda</taxon>
    </lineage>
</organism>
<name>A0A7N5JPF1_AILME</name>
<evidence type="ECO:0000259" key="1">
    <source>
        <dbReference type="Pfam" id="PF11543"/>
    </source>
</evidence>
<evidence type="ECO:0000313" key="2">
    <source>
        <dbReference type="Ensembl" id="ENSAMEP00000026455.1"/>
    </source>
</evidence>
<dbReference type="GO" id="GO:0031625">
    <property type="term" value="F:ubiquitin protein ligase binding"/>
    <property type="evidence" value="ECO:0007669"/>
    <property type="project" value="TreeGrafter"/>
</dbReference>
<feature type="domain" description="Nuclear pore localisation protein Npl4 ubiquitin-like" evidence="1">
    <location>
        <begin position="4"/>
        <end position="78"/>
    </location>
</feature>
<dbReference type="FunFam" id="3.10.20.90:FF:000084">
    <property type="entry name" value="nuclear protein localization protein 4 homolog"/>
    <property type="match status" value="1"/>
</dbReference>
<dbReference type="GeneTree" id="ENSGT00390000018731"/>
<evidence type="ECO:0000313" key="3">
    <source>
        <dbReference type="Proteomes" id="UP000008912"/>
    </source>
</evidence>
<keyword evidence="3" id="KW-1185">Reference proteome</keyword>
<dbReference type="Ensembl" id="ENSAMET00000043604.1">
    <property type="protein sequence ID" value="ENSAMEP00000026455.1"/>
    <property type="gene ID" value="ENSAMEG00000017577.2"/>
</dbReference>
<dbReference type="Proteomes" id="UP000008912">
    <property type="component" value="Unassembled WGS sequence"/>
</dbReference>